<proteinExistence type="predicted"/>
<dbReference type="AlphaFoldDB" id="R7MXC0"/>
<dbReference type="Proteomes" id="UP000017908">
    <property type="component" value="Unassembled WGS sequence"/>
</dbReference>
<organism evidence="2">
    <name type="scientific">Megasphaera elsdenii CAG:570</name>
    <dbReference type="NCBI Taxonomy" id="1263087"/>
    <lineage>
        <taxon>Bacteria</taxon>
        <taxon>Bacillati</taxon>
        <taxon>Bacillota</taxon>
        <taxon>Negativicutes</taxon>
        <taxon>Veillonellales</taxon>
        <taxon>Veillonellaceae</taxon>
        <taxon>Megasphaera</taxon>
    </lineage>
</organism>
<gene>
    <name evidence="2" type="ORF">BN715_02033</name>
</gene>
<sequence>MGQSGQGCRRDAFRKTDDTVITGVDFHEGRRILAKGPLVVGQVGLIGRPDFTDTATTLLDDVGDAERPADFNEFPPRDDDFLPRSEAGQRQEDGSGIVIDDQGIFSAGQVTEEPPDMVVPRPPPARSQVIFQVTVVAGQFANVPGQFRAEDRPPEVRMQNGPRRIDDPAQMAPSFSLQAGNDSLVEDFAGKRLVPLAGQDGLAPFIQLSPDGIADGLTRLPFLPDL</sequence>
<evidence type="ECO:0000313" key="2">
    <source>
        <dbReference type="EMBL" id="CDF05794.1"/>
    </source>
</evidence>
<feature type="region of interest" description="Disordered" evidence="1">
    <location>
        <begin position="62"/>
        <end position="94"/>
    </location>
</feature>
<evidence type="ECO:0000256" key="1">
    <source>
        <dbReference type="SAM" id="MobiDB-lite"/>
    </source>
</evidence>
<feature type="compositionally biased region" description="Basic and acidic residues" evidence="1">
    <location>
        <begin position="64"/>
        <end position="93"/>
    </location>
</feature>
<accession>R7MXC0</accession>
<dbReference type="EMBL" id="CBKE010000356">
    <property type="protein sequence ID" value="CDF05794.1"/>
    <property type="molecule type" value="Genomic_DNA"/>
</dbReference>
<protein>
    <submittedName>
        <fullName evidence="2">Uncharacterized protein</fullName>
    </submittedName>
</protein>
<comment type="caution">
    <text evidence="2">The sequence shown here is derived from an EMBL/GenBank/DDBJ whole genome shotgun (WGS) entry which is preliminary data.</text>
</comment>
<reference evidence="2" key="1">
    <citation type="submission" date="2012-11" db="EMBL/GenBank/DDBJ databases">
        <title>Dependencies among metagenomic species, viruses, plasmids and units of genetic variation.</title>
        <authorList>
            <person name="Nielsen H.B."/>
            <person name="Almeida M."/>
            <person name="Juncker A.S."/>
            <person name="Rasmussen S."/>
            <person name="Li J."/>
            <person name="Sunagawa S."/>
            <person name="Plichta D."/>
            <person name="Gautier L."/>
            <person name="Le Chatelier E."/>
            <person name="Peletier E."/>
            <person name="Bonde I."/>
            <person name="Nielsen T."/>
            <person name="Manichanh C."/>
            <person name="Arumugam M."/>
            <person name="Batto J."/>
            <person name="Santos M.B.Q.D."/>
            <person name="Blom N."/>
            <person name="Borruel N."/>
            <person name="Burgdorf K.S."/>
            <person name="Boumezbeur F."/>
            <person name="Casellas F."/>
            <person name="Dore J."/>
            <person name="Guarner F."/>
            <person name="Hansen T."/>
            <person name="Hildebrand F."/>
            <person name="Kaas R.S."/>
            <person name="Kennedy S."/>
            <person name="Kristiansen K."/>
            <person name="Kultima J.R."/>
            <person name="Leonard P."/>
            <person name="Levenez F."/>
            <person name="Lund O."/>
            <person name="Moumen B."/>
            <person name="Le Paslier D."/>
            <person name="Pons N."/>
            <person name="Pedersen O."/>
            <person name="Prifti E."/>
            <person name="Qin J."/>
            <person name="Raes J."/>
            <person name="Tap J."/>
            <person name="Tims S."/>
            <person name="Ussery D.W."/>
            <person name="Yamada T."/>
            <person name="MetaHit consortium"/>
            <person name="Renault P."/>
            <person name="Sicheritz-Ponten T."/>
            <person name="Bork P."/>
            <person name="Wang J."/>
            <person name="Brunak S."/>
            <person name="Ehrlich S.D."/>
        </authorList>
    </citation>
    <scope>NUCLEOTIDE SEQUENCE [LARGE SCALE GENOMIC DNA]</scope>
</reference>
<name>R7MXC0_MEGEL</name>